<dbReference type="SMART" id="SM00595">
    <property type="entry name" value="MADF"/>
    <property type="match status" value="1"/>
</dbReference>
<evidence type="ECO:0000259" key="4">
    <source>
        <dbReference type="PROSITE" id="PS51031"/>
    </source>
</evidence>
<organism evidence="5 6">
    <name type="scientific">Molorchus minor</name>
    <dbReference type="NCBI Taxonomy" id="1323400"/>
    <lineage>
        <taxon>Eukaryota</taxon>
        <taxon>Metazoa</taxon>
        <taxon>Ecdysozoa</taxon>
        <taxon>Arthropoda</taxon>
        <taxon>Hexapoda</taxon>
        <taxon>Insecta</taxon>
        <taxon>Pterygota</taxon>
        <taxon>Neoptera</taxon>
        <taxon>Endopterygota</taxon>
        <taxon>Coleoptera</taxon>
        <taxon>Polyphaga</taxon>
        <taxon>Cucujiformia</taxon>
        <taxon>Chrysomeloidea</taxon>
        <taxon>Cerambycidae</taxon>
        <taxon>Lamiinae</taxon>
        <taxon>Monochamini</taxon>
        <taxon>Molorchus</taxon>
    </lineage>
</organism>
<reference evidence="5" key="1">
    <citation type="journal article" date="2023" name="Insect Mol. Biol.">
        <title>Genome sequencing provides insights into the evolution of gene families encoding plant cell wall-degrading enzymes in longhorned beetles.</title>
        <authorList>
            <person name="Shin N.R."/>
            <person name="Okamura Y."/>
            <person name="Kirsch R."/>
            <person name="Pauchet Y."/>
        </authorList>
    </citation>
    <scope>NUCLEOTIDE SEQUENCE</scope>
    <source>
        <strain evidence="5">MMC_N1</strain>
    </source>
</reference>
<evidence type="ECO:0000256" key="2">
    <source>
        <dbReference type="SAM" id="MobiDB-lite"/>
    </source>
</evidence>
<evidence type="ECO:0000256" key="1">
    <source>
        <dbReference type="PROSITE-ProRule" id="PRU00371"/>
    </source>
</evidence>
<keyword evidence="6" id="KW-1185">Reference proteome</keyword>
<dbReference type="PROSITE" id="PS51029">
    <property type="entry name" value="MADF"/>
    <property type="match status" value="1"/>
</dbReference>
<feature type="compositionally biased region" description="Polar residues" evidence="2">
    <location>
        <begin position="258"/>
        <end position="267"/>
    </location>
</feature>
<gene>
    <name evidence="5" type="ORF">NQ317_014827</name>
</gene>
<dbReference type="PANTHER" id="PTHR12243">
    <property type="entry name" value="MADF DOMAIN TRANSCRIPTION FACTOR"/>
    <property type="match status" value="1"/>
</dbReference>
<dbReference type="PANTHER" id="PTHR12243:SF69">
    <property type="entry name" value="SI:CH73-59F11.3"/>
    <property type="match status" value="1"/>
</dbReference>
<evidence type="ECO:0008006" key="7">
    <source>
        <dbReference type="Google" id="ProtNLM"/>
    </source>
</evidence>
<evidence type="ECO:0000313" key="5">
    <source>
        <dbReference type="EMBL" id="KAJ8981183.1"/>
    </source>
</evidence>
<protein>
    <recommendedName>
        <fullName evidence="7">Transcription factor Adf-1</fullName>
    </recommendedName>
</protein>
<dbReference type="InterPro" id="IPR006578">
    <property type="entry name" value="MADF-dom"/>
</dbReference>
<feature type="domain" description="BESS" evidence="4">
    <location>
        <begin position="208"/>
        <end position="247"/>
    </location>
</feature>
<sequence>MDSEKLISLVYENRCLWDMKNKQYHNRDISRKTWEKISKEMNANITAIKGRWRGLRDTFRKELSKLPKKRSGDEGGPTIKPAWPYYENLLFLKDQFASRTLNSNIPDVNSVGNSDTEENEDAIETVTQDTFEAEDHNSTQDICSIPDESQTPTDNVNLLNKGASENLQTSKRLKKTNSGAIDQLINIEKEKLAEFKRKGHQLSGHTNIDADYNFLISLLPYLRKVKEDRKMIVRMKLQQVFCDEDVLQQQRTSFGNIRPSSHASSYVSNSTWTTPSPQPSPNELNLPVYFESYDPSQQ</sequence>
<feature type="region of interest" description="Disordered" evidence="2">
    <location>
        <begin position="258"/>
        <end position="298"/>
    </location>
</feature>
<dbReference type="Proteomes" id="UP001162164">
    <property type="component" value="Unassembled WGS sequence"/>
</dbReference>
<evidence type="ECO:0000259" key="3">
    <source>
        <dbReference type="PROSITE" id="PS51029"/>
    </source>
</evidence>
<comment type="subcellular location">
    <subcellularLocation>
        <location evidence="1">Nucleus</location>
    </subcellularLocation>
</comment>
<dbReference type="Pfam" id="PF02944">
    <property type="entry name" value="BESS"/>
    <property type="match status" value="1"/>
</dbReference>
<evidence type="ECO:0000313" key="6">
    <source>
        <dbReference type="Proteomes" id="UP001162164"/>
    </source>
</evidence>
<accession>A0ABQ9JSD2</accession>
<feature type="domain" description="MADF" evidence="3">
    <location>
        <begin position="5"/>
        <end position="97"/>
    </location>
</feature>
<proteinExistence type="predicted"/>
<dbReference type="PROSITE" id="PS51031">
    <property type="entry name" value="BESS"/>
    <property type="match status" value="1"/>
</dbReference>
<dbReference type="InterPro" id="IPR004210">
    <property type="entry name" value="BESS_motif"/>
</dbReference>
<comment type="caution">
    <text evidence="5">The sequence shown here is derived from an EMBL/GenBank/DDBJ whole genome shotgun (WGS) entry which is preliminary data.</text>
</comment>
<dbReference type="InterPro" id="IPR039353">
    <property type="entry name" value="TF_Adf1"/>
</dbReference>
<keyword evidence="1" id="KW-0539">Nucleus</keyword>
<dbReference type="EMBL" id="JAPWTJ010000198">
    <property type="protein sequence ID" value="KAJ8981183.1"/>
    <property type="molecule type" value="Genomic_DNA"/>
</dbReference>
<name>A0ABQ9JSD2_9CUCU</name>
<dbReference type="Pfam" id="PF10545">
    <property type="entry name" value="MADF_DNA_bdg"/>
    <property type="match status" value="1"/>
</dbReference>